<proteinExistence type="inferred from homology"/>
<keyword evidence="2" id="KW-1003">Cell membrane</keyword>
<feature type="transmembrane region" description="Helical" evidence="7">
    <location>
        <begin position="123"/>
        <end position="147"/>
    </location>
</feature>
<evidence type="ECO:0000256" key="2">
    <source>
        <dbReference type="ARBA" id="ARBA00022475"/>
    </source>
</evidence>
<evidence type="ECO:0000256" key="3">
    <source>
        <dbReference type="ARBA" id="ARBA00022692"/>
    </source>
</evidence>
<name>A0A6S7AAV5_9BURK</name>
<organism evidence="9 10">
    <name type="scientific">Achromobacter deleyi</name>
    <dbReference type="NCBI Taxonomy" id="1353891"/>
    <lineage>
        <taxon>Bacteria</taxon>
        <taxon>Pseudomonadati</taxon>
        <taxon>Pseudomonadota</taxon>
        <taxon>Betaproteobacteria</taxon>
        <taxon>Burkholderiales</taxon>
        <taxon>Alcaligenaceae</taxon>
        <taxon>Achromobacter</taxon>
    </lineage>
</organism>
<keyword evidence="6" id="KW-0813">Transport</keyword>
<evidence type="ECO:0000259" key="8">
    <source>
        <dbReference type="Pfam" id="PF01618"/>
    </source>
</evidence>
<keyword evidence="5 7" id="KW-0472">Membrane</keyword>
<feature type="transmembrane region" description="Helical" evidence="7">
    <location>
        <begin position="29"/>
        <end position="48"/>
    </location>
</feature>
<evidence type="ECO:0000256" key="7">
    <source>
        <dbReference type="SAM" id="Phobius"/>
    </source>
</evidence>
<dbReference type="PANTHER" id="PTHR30625:SF11">
    <property type="entry name" value="MOTA_TOLQ_EXBB PROTON CHANNEL DOMAIN-CONTAINING PROTEIN"/>
    <property type="match status" value="1"/>
</dbReference>
<dbReference type="EMBL" id="CADIJO010000012">
    <property type="protein sequence ID" value="CAB3716855.1"/>
    <property type="molecule type" value="Genomic_DNA"/>
</dbReference>
<evidence type="ECO:0000313" key="9">
    <source>
        <dbReference type="EMBL" id="CAB3716855.1"/>
    </source>
</evidence>
<dbReference type="Pfam" id="PF01618">
    <property type="entry name" value="MotA_ExbB"/>
    <property type="match status" value="1"/>
</dbReference>
<gene>
    <name evidence="9" type="primary">tolQ_2</name>
    <name evidence="9" type="ORF">LMG3458_03612</name>
</gene>
<dbReference type="GO" id="GO:0017038">
    <property type="term" value="P:protein import"/>
    <property type="evidence" value="ECO:0007669"/>
    <property type="project" value="TreeGrafter"/>
</dbReference>
<feature type="transmembrane region" description="Helical" evidence="7">
    <location>
        <begin position="167"/>
        <end position="187"/>
    </location>
</feature>
<keyword evidence="4 7" id="KW-1133">Transmembrane helix</keyword>
<comment type="subcellular location">
    <subcellularLocation>
        <location evidence="1">Cell membrane</location>
        <topology evidence="1">Multi-pass membrane protein</topology>
    </subcellularLocation>
    <subcellularLocation>
        <location evidence="6">Membrane</location>
        <topology evidence="6">Multi-pass membrane protein</topology>
    </subcellularLocation>
</comment>
<dbReference type="GO" id="GO:0005886">
    <property type="term" value="C:plasma membrane"/>
    <property type="evidence" value="ECO:0007669"/>
    <property type="project" value="UniProtKB-SubCell"/>
</dbReference>
<dbReference type="PANTHER" id="PTHR30625">
    <property type="entry name" value="PROTEIN TOLQ"/>
    <property type="match status" value="1"/>
</dbReference>
<dbReference type="AlphaFoldDB" id="A0A6S7AAV5"/>
<protein>
    <submittedName>
        <fullName evidence="9">Tol-Pal system protein TolQ</fullName>
    </submittedName>
</protein>
<evidence type="ECO:0000256" key="6">
    <source>
        <dbReference type="RuleBase" id="RU004057"/>
    </source>
</evidence>
<evidence type="ECO:0000256" key="1">
    <source>
        <dbReference type="ARBA" id="ARBA00004651"/>
    </source>
</evidence>
<sequence>MLDEALRPAPALLELTALLSILREAGWPIWPLLATSVLGLALIFERFLSLRRSQVLPRGLNEQVADMLRNHQDSPEALNRLERNSPLGRVLAEVMRHRHLPREELRSVVEDTGRAVAHDLSRYIPAIGTIAVVAPLMGLFGTVVGMIEIFGSYTPGGGDPAQLARGISIALYNTGFGILIAIPAMIAHRYLRGRVDGYLNAMELSASRLARAVAPAPAPREGRS</sequence>
<keyword evidence="3 7" id="KW-0812">Transmembrane</keyword>
<dbReference type="InterPro" id="IPR002898">
    <property type="entry name" value="MotA_ExbB_proton_chnl"/>
</dbReference>
<keyword evidence="6" id="KW-0653">Protein transport</keyword>
<evidence type="ECO:0000256" key="5">
    <source>
        <dbReference type="ARBA" id="ARBA00023136"/>
    </source>
</evidence>
<dbReference type="Proteomes" id="UP000494111">
    <property type="component" value="Unassembled WGS sequence"/>
</dbReference>
<reference evidence="9 10" key="1">
    <citation type="submission" date="2020-04" db="EMBL/GenBank/DDBJ databases">
        <authorList>
            <person name="De Canck E."/>
        </authorList>
    </citation>
    <scope>NUCLEOTIDE SEQUENCE [LARGE SCALE GENOMIC DNA]</scope>
    <source>
        <strain evidence="9 10">LMG 3458</strain>
    </source>
</reference>
<comment type="similarity">
    <text evidence="6">Belongs to the exbB/tolQ family.</text>
</comment>
<evidence type="ECO:0000313" key="10">
    <source>
        <dbReference type="Proteomes" id="UP000494111"/>
    </source>
</evidence>
<evidence type="ECO:0000256" key="4">
    <source>
        <dbReference type="ARBA" id="ARBA00022989"/>
    </source>
</evidence>
<feature type="domain" description="MotA/TolQ/ExbB proton channel" evidence="8">
    <location>
        <begin position="84"/>
        <end position="203"/>
    </location>
</feature>
<accession>A0A6S7AAV5</accession>
<dbReference type="InterPro" id="IPR050790">
    <property type="entry name" value="ExbB/TolQ_transport"/>
</dbReference>